<comment type="caution">
    <text evidence="8">The sequence shown here is derived from an EMBL/GenBank/DDBJ whole genome shotgun (WGS) entry which is preliminary data.</text>
</comment>
<dbReference type="EMBL" id="PKPP01000657">
    <property type="protein sequence ID" value="PWA90070.1"/>
    <property type="molecule type" value="Genomic_DNA"/>
</dbReference>
<keyword evidence="1" id="KW-0479">Metal-binding</keyword>
<keyword evidence="2 4" id="KW-0863">Zinc-finger</keyword>
<dbReference type="PROSITE" id="PS50966">
    <property type="entry name" value="ZF_SWIM"/>
    <property type="match status" value="1"/>
</dbReference>
<dbReference type="GO" id="GO:0003676">
    <property type="term" value="F:nucleic acid binding"/>
    <property type="evidence" value="ECO:0007669"/>
    <property type="project" value="InterPro"/>
</dbReference>
<sequence length="754" mass="86645">MLPGDAQSVPQSDNIVENNCHGDAQSVPQVGSYQPTTPGSKFWIPDAKKKPVEGTEFDSLEQALQFYKEYAREAGFEVRKGGQKNWKKNDNPTVKYFVCSREGLKPPPTNDKSSSGNTQTDNTEVVSKVIKRRKRASQRCGCKAQLRLRKKEINKYYVHTFFEKHNHSLVHENDYKYLRAARKLSFPKQQLVHQLSNANLGPTRAWKVMIQMYGGFENVAVTDVECRNYRRGLDNFIGERDAQMVVEKLLNGQAKRNYAAFGDVVSFDATFRSNSLVHENDYKYLRAARKLSFPKQQLVHQLSNANLGPTRAWKVMVQMYGGFENVGVTDVECRNYRRGLDNFIGERDAQMVVEKLLSRQEYFDDFSVEFKQNKADKTLIGLFWADGQAKRNYAAFGDVVSFDATFRSNSHYDTAIDSQRFIYGKNTHNSNYTTPDLKTHLQVEKEAAQLYTITIFYDVQDEIWSSLYHCCSLSVQESDTCSIFLIRDTQADYRINDSWVEAKYEVKYVPSECLVQCSCLRYECYGLLCRHAFYVLRMNKVFHFPKHYMHSRWSKHAMCHTSVDKTKGFSSSSNSDRVVDEALRHIYTNVEESISHLVGDIEKLHIYRDDQTALMKKAKLEVPTPPKMNTNEVYAKTLGVTEPAVLDILPPTDINNKGHVIRTRRKSKREIAITLGDKPMRKCRACGKLARHDSRNLIEEVTNIPDKLTRKCRVCGKSGHDARNCPFKKKPLEEFVVQYVIKNQKSGSCFIFGS</sequence>
<feature type="compositionally biased region" description="Polar residues" evidence="5">
    <location>
        <begin position="26"/>
        <end position="39"/>
    </location>
</feature>
<dbReference type="OrthoDB" id="1487673at2759"/>
<feature type="region of interest" description="Disordered" evidence="5">
    <location>
        <begin position="1"/>
        <end position="47"/>
    </location>
</feature>
<dbReference type="Pfam" id="PF03101">
    <property type="entry name" value="FAR1"/>
    <property type="match status" value="1"/>
</dbReference>
<gene>
    <name evidence="8" type="ORF">CTI12_AA104280</name>
</gene>
<evidence type="ECO:0000313" key="9">
    <source>
        <dbReference type="Proteomes" id="UP000245207"/>
    </source>
</evidence>
<evidence type="ECO:0000256" key="5">
    <source>
        <dbReference type="SAM" id="MobiDB-lite"/>
    </source>
</evidence>
<evidence type="ECO:0000256" key="4">
    <source>
        <dbReference type="PROSITE-ProRule" id="PRU00047"/>
    </source>
</evidence>
<dbReference type="SUPFAM" id="SSF57756">
    <property type="entry name" value="Retrovirus zinc finger-like domains"/>
    <property type="match status" value="1"/>
</dbReference>
<evidence type="ECO:0000256" key="2">
    <source>
        <dbReference type="ARBA" id="ARBA00022771"/>
    </source>
</evidence>
<keyword evidence="9" id="KW-1185">Reference proteome</keyword>
<dbReference type="InterPro" id="IPR001878">
    <property type="entry name" value="Znf_CCHC"/>
</dbReference>
<evidence type="ECO:0000259" key="7">
    <source>
        <dbReference type="PROSITE" id="PS50966"/>
    </source>
</evidence>
<feature type="domain" description="CCHC-type" evidence="6">
    <location>
        <begin position="710"/>
        <end position="726"/>
    </location>
</feature>
<dbReference type="SMART" id="SM00575">
    <property type="entry name" value="ZnF_PMZ"/>
    <property type="match status" value="1"/>
</dbReference>
<name>A0A2U1PWE1_ARTAN</name>
<evidence type="ECO:0000256" key="1">
    <source>
        <dbReference type="ARBA" id="ARBA00022723"/>
    </source>
</evidence>
<dbReference type="PANTHER" id="PTHR47718:SF17">
    <property type="entry name" value="PROTEIN FAR1-RELATED SEQUENCE 5-LIKE"/>
    <property type="match status" value="1"/>
</dbReference>
<dbReference type="InterPro" id="IPR006564">
    <property type="entry name" value="Znf_PMZ"/>
</dbReference>
<dbReference type="AlphaFoldDB" id="A0A2U1PWE1"/>
<feature type="region of interest" description="Disordered" evidence="5">
    <location>
        <begin position="100"/>
        <end position="125"/>
    </location>
</feature>
<feature type="domain" description="SWIM-type" evidence="7">
    <location>
        <begin position="504"/>
        <end position="540"/>
    </location>
</feature>
<dbReference type="InterPro" id="IPR004330">
    <property type="entry name" value="FAR1_DNA_bnd_dom"/>
</dbReference>
<protein>
    <submittedName>
        <fullName evidence="8">FAR1 DNA binding domain, Zinc finger, SWIM-type, MULE transposase domain, FHY3/FAR1 family</fullName>
    </submittedName>
</protein>
<dbReference type="GO" id="GO:0008270">
    <property type="term" value="F:zinc ion binding"/>
    <property type="evidence" value="ECO:0007669"/>
    <property type="project" value="UniProtKB-KW"/>
</dbReference>
<feature type="compositionally biased region" description="Polar residues" evidence="5">
    <location>
        <begin position="110"/>
        <end position="125"/>
    </location>
</feature>
<feature type="compositionally biased region" description="Polar residues" evidence="5">
    <location>
        <begin position="8"/>
        <end position="17"/>
    </location>
</feature>
<evidence type="ECO:0000256" key="3">
    <source>
        <dbReference type="ARBA" id="ARBA00022833"/>
    </source>
</evidence>
<organism evidence="8 9">
    <name type="scientific">Artemisia annua</name>
    <name type="common">Sweet wormwood</name>
    <dbReference type="NCBI Taxonomy" id="35608"/>
    <lineage>
        <taxon>Eukaryota</taxon>
        <taxon>Viridiplantae</taxon>
        <taxon>Streptophyta</taxon>
        <taxon>Embryophyta</taxon>
        <taxon>Tracheophyta</taxon>
        <taxon>Spermatophyta</taxon>
        <taxon>Magnoliopsida</taxon>
        <taxon>eudicotyledons</taxon>
        <taxon>Gunneridae</taxon>
        <taxon>Pentapetalae</taxon>
        <taxon>asterids</taxon>
        <taxon>campanulids</taxon>
        <taxon>Asterales</taxon>
        <taxon>Asteraceae</taxon>
        <taxon>Asteroideae</taxon>
        <taxon>Anthemideae</taxon>
        <taxon>Artemisiinae</taxon>
        <taxon>Artemisia</taxon>
    </lineage>
</organism>
<dbReference type="Proteomes" id="UP000245207">
    <property type="component" value="Unassembled WGS sequence"/>
</dbReference>
<accession>A0A2U1PWE1</accession>
<dbReference type="InterPro" id="IPR036875">
    <property type="entry name" value="Znf_CCHC_sf"/>
</dbReference>
<dbReference type="PANTHER" id="PTHR47718">
    <property type="entry name" value="OS01G0519700 PROTEIN"/>
    <property type="match status" value="1"/>
</dbReference>
<evidence type="ECO:0000259" key="6">
    <source>
        <dbReference type="PROSITE" id="PS50158"/>
    </source>
</evidence>
<evidence type="ECO:0000313" key="8">
    <source>
        <dbReference type="EMBL" id="PWA90070.1"/>
    </source>
</evidence>
<dbReference type="PROSITE" id="PS50158">
    <property type="entry name" value="ZF_CCHC"/>
    <property type="match status" value="1"/>
</dbReference>
<keyword evidence="3" id="KW-0862">Zinc</keyword>
<dbReference type="InterPro" id="IPR007527">
    <property type="entry name" value="Znf_SWIM"/>
</dbReference>
<reference evidence="8 9" key="1">
    <citation type="journal article" date="2018" name="Mol. Plant">
        <title>The genome of Artemisia annua provides insight into the evolution of Asteraceae family and artemisinin biosynthesis.</title>
        <authorList>
            <person name="Shen Q."/>
            <person name="Zhang L."/>
            <person name="Liao Z."/>
            <person name="Wang S."/>
            <person name="Yan T."/>
            <person name="Shi P."/>
            <person name="Liu M."/>
            <person name="Fu X."/>
            <person name="Pan Q."/>
            <person name="Wang Y."/>
            <person name="Lv Z."/>
            <person name="Lu X."/>
            <person name="Zhang F."/>
            <person name="Jiang W."/>
            <person name="Ma Y."/>
            <person name="Chen M."/>
            <person name="Hao X."/>
            <person name="Li L."/>
            <person name="Tang Y."/>
            <person name="Lv G."/>
            <person name="Zhou Y."/>
            <person name="Sun X."/>
            <person name="Brodelius P.E."/>
            <person name="Rose J.K.C."/>
            <person name="Tang K."/>
        </authorList>
    </citation>
    <scope>NUCLEOTIDE SEQUENCE [LARGE SCALE GENOMIC DNA]</scope>
    <source>
        <strain evidence="9">cv. Huhao1</strain>
        <tissue evidence="8">Leaf</tissue>
    </source>
</reference>
<proteinExistence type="predicted"/>